<proteinExistence type="predicted"/>
<evidence type="ECO:0000313" key="2">
    <source>
        <dbReference type="Proteomes" id="UP001345963"/>
    </source>
</evidence>
<accession>A0ABU7AY68</accession>
<protein>
    <submittedName>
        <fullName evidence="1">Uncharacterized protein</fullName>
    </submittedName>
</protein>
<organism evidence="1 2">
    <name type="scientific">Ataeniobius toweri</name>
    <dbReference type="NCBI Taxonomy" id="208326"/>
    <lineage>
        <taxon>Eukaryota</taxon>
        <taxon>Metazoa</taxon>
        <taxon>Chordata</taxon>
        <taxon>Craniata</taxon>
        <taxon>Vertebrata</taxon>
        <taxon>Euteleostomi</taxon>
        <taxon>Actinopterygii</taxon>
        <taxon>Neopterygii</taxon>
        <taxon>Teleostei</taxon>
        <taxon>Neoteleostei</taxon>
        <taxon>Acanthomorphata</taxon>
        <taxon>Ovalentaria</taxon>
        <taxon>Atherinomorphae</taxon>
        <taxon>Cyprinodontiformes</taxon>
        <taxon>Goodeidae</taxon>
        <taxon>Ataeniobius</taxon>
    </lineage>
</organism>
<evidence type="ECO:0000313" key="1">
    <source>
        <dbReference type="EMBL" id="MED6242274.1"/>
    </source>
</evidence>
<reference evidence="1 2" key="1">
    <citation type="submission" date="2021-07" db="EMBL/GenBank/DDBJ databases">
        <authorList>
            <person name="Palmer J.M."/>
        </authorList>
    </citation>
    <scope>NUCLEOTIDE SEQUENCE [LARGE SCALE GENOMIC DNA]</scope>
    <source>
        <strain evidence="1 2">AT_MEX2019</strain>
        <tissue evidence="1">Muscle</tissue>
    </source>
</reference>
<dbReference type="EMBL" id="JAHUTI010030744">
    <property type="protein sequence ID" value="MED6242274.1"/>
    <property type="molecule type" value="Genomic_DNA"/>
</dbReference>
<keyword evidence="2" id="KW-1185">Reference proteome</keyword>
<name>A0ABU7AY68_9TELE</name>
<sequence>MQGLKVSSVLMKHLQDQELVQRLCDSETYKVVPKCLGNSTWLLASAAYSALQRDSHQLRYINALHCKFVPLLSLNQYFVEPYFAASTCEVCL</sequence>
<comment type="caution">
    <text evidence="1">The sequence shown here is derived from an EMBL/GenBank/DDBJ whole genome shotgun (WGS) entry which is preliminary data.</text>
</comment>
<dbReference type="Proteomes" id="UP001345963">
    <property type="component" value="Unassembled WGS sequence"/>
</dbReference>
<gene>
    <name evidence="1" type="ORF">ATANTOWER_002366</name>
</gene>